<accession>L8G665</accession>
<dbReference type="AlphaFoldDB" id="L8G665"/>
<organism evidence="1 2">
    <name type="scientific">Pseudogymnoascus destructans (strain ATCC MYA-4855 / 20631-21)</name>
    <name type="common">Bat white-nose syndrome fungus</name>
    <name type="synonym">Geomyces destructans</name>
    <dbReference type="NCBI Taxonomy" id="658429"/>
    <lineage>
        <taxon>Eukaryota</taxon>
        <taxon>Fungi</taxon>
        <taxon>Dikarya</taxon>
        <taxon>Ascomycota</taxon>
        <taxon>Pezizomycotina</taxon>
        <taxon>Leotiomycetes</taxon>
        <taxon>Thelebolales</taxon>
        <taxon>Thelebolaceae</taxon>
        <taxon>Pseudogymnoascus</taxon>
    </lineage>
</organism>
<sequence>VILQSQYEGTRAVLNFNAIETYTKIKYEYYTSLEQFIIGFKKAIEKLANLEIPPPEAWHLILFIMDY</sequence>
<reference evidence="2" key="1">
    <citation type="submission" date="2010-09" db="EMBL/GenBank/DDBJ databases">
        <title>The genome sequence of Geomyces destructans 20631-21.</title>
        <authorList>
            <consortium name="The Broad Institute Genome Sequencing Platform"/>
            <person name="Cuomo C.A."/>
            <person name="Blehert D.S."/>
            <person name="Lorch J.M."/>
            <person name="Young S.K."/>
            <person name="Zeng Q."/>
            <person name="Gargeya S."/>
            <person name="Fitzgerald M."/>
            <person name="Haas B."/>
            <person name="Abouelleil A."/>
            <person name="Alvarado L."/>
            <person name="Arachchi H.M."/>
            <person name="Berlin A."/>
            <person name="Brown A."/>
            <person name="Chapman S.B."/>
            <person name="Chen Z."/>
            <person name="Dunbar C."/>
            <person name="Freedman E."/>
            <person name="Gearin G."/>
            <person name="Gellesch M."/>
            <person name="Goldberg J."/>
            <person name="Griggs A."/>
            <person name="Gujja S."/>
            <person name="Heiman D."/>
            <person name="Howarth C."/>
            <person name="Larson L."/>
            <person name="Lui A."/>
            <person name="MacDonald P.J.P."/>
            <person name="Montmayeur A."/>
            <person name="Murphy C."/>
            <person name="Neiman D."/>
            <person name="Pearson M."/>
            <person name="Priest M."/>
            <person name="Roberts A."/>
            <person name="Saif S."/>
            <person name="Shea T."/>
            <person name="Shenoy N."/>
            <person name="Sisk P."/>
            <person name="Stolte C."/>
            <person name="Sykes S."/>
            <person name="Wortman J."/>
            <person name="Nusbaum C."/>
            <person name="Birren B."/>
        </authorList>
    </citation>
    <scope>NUCLEOTIDE SEQUENCE [LARGE SCALE GENOMIC DNA]</scope>
    <source>
        <strain evidence="2">ATCC MYA-4855 / 20631-21</strain>
    </source>
</reference>
<dbReference type="Proteomes" id="UP000011064">
    <property type="component" value="Unassembled WGS sequence"/>
</dbReference>
<dbReference type="InParanoid" id="L8G665"/>
<name>L8G665_PSED2</name>
<dbReference type="VEuPathDB" id="FungiDB:GMDG_08646"/>
<evidence type="ECO:0000313" key="1">
    <source>
        <dbReference type="EMBL" id="ELR08582.1"/>
    </source>
</evidence>
<proteinExistence type="predicted"/>
<keyword evidence="2" id="KW-1185">Reference proteome</keyword>
<protein>
    <submittedName>
        <fullName evidence="1">Uncharacterized protein</fullName>
    </submittedName>
</protein>
<gene>
    <name evidence="1" type="ORF">GMDG_08646</name>
</gene>
<dbReference type="HOGENOM" id="CLU_2819616_0_0_1"/>
<evidence type="ECO:0000313" key="2">
    <source>
        <dbReference type="Proteomes" id="UP000011064"/>
    </source>
</evidence>
<dbReference type="EMBL" id="GL573682">
    <property type="protein sequence ID" value="ELR08582.1"/>
    <property type="molecule type" value="Genomic_DNA"/>
</dbReference>
<feature type="non-terminal residue" evidence="1">
    <location>
        <position position="1"/>
    </location>
</feature>